<proteinExistence type="predicted"/>
<accession>S0EE20</accession>
<dbReference type="VEuPathDB" id="FungiDB:FFUJ_13793"/>
<dbReference type="InterPro" id="IPR001031">
    <property type="entry name" value="Thioesterase"/>
</dbReference>
<evidence type="ECO:0000259" key="1">
    <source>
        <dbReference type="Pfam" id="PF00975"/>
    </source>
</evidence>
<dbReference type="AlphaFoldDB" id="S0EE20"/>
<dbReference type="GeneID" id="35407247"/>
<dbReference type="EMBL" id="HF679030">
    <property type="protein sequence ID" value="CCT73069.1"/>
    <property type="molecule type" value="Genomic_DNA"/>
</dbReference>
<gene>
    <name evidence="2" type="ORF">FFUJ_13793</name>
</gene>
<dbReference type="STRING" id="1279085.S0EE20"/>
<dbReference type="Proteomes" id="UP000016800">
    <property type="component" value="Chromosome VIII"/>
</dbReference>
<feature type="domain" description="Thioesterase" evidence="1">
    <location>
        <begin position="20"/>
        <end position="147"/>
    </location>
</feature>
<dbReference type="HOGENOM" id="CLU_066049_0_0_1"/>
<evidence type="ECO:0000313" key="3">
    <source>
        <dbReference type="Proteomes" id="UP000016800"/>
    </source>
</evidence>
<protein>
    <submittedName>
        <fullName evidence="2">Related to polyketide synthase</fullName>
    </submittedName>
</protein>
<name>S0EE20_GIBF5</name>
<dbReference type="InterPro" id="IPR029058">
    <property type="entry name" value="AB_hydrolase_fold"/>
</dbReference>
<dbReference type="SUPFAM" id="SSF53474">
    <property type="entry name" value="alpha/beta-Hydrolases"/>
    <property type="match status" value="1"/>
</dbReference>
<evidence type="ECO:0000313" key="2">
    <source>
        <dbReference type="EMBL" id="CCT73069.1"/>
    </source>
</evidence>
<dbReference type="RefSeq" id="XP_023435147.1">
    <property type="nucleotide sequence ID" value="XM_023581607.1"/>
</dbReference>
<organism evidence="2 3">
    <name type="scientific">Gibberella fujikuroi (strain CBS 195.34 / IMI 58289 / NRRL A-6831)</name>
    <name type="common">Bakanae and foot rot disease fungus</name>
    <name type="synonym">Fusarium fujikuroi</name>
    <dbReference type="NCBI Taxonomy" id="1279085"/>
    <lineage>
        <taxon>Eukaryota</taxon>
        <taxon>Fungi</taxon>
        <taxon>Dikarya</taxon>
        <taxon>Ascomycota</taxon>
        <taxon>Pezizomycotina</taxon>
        <taxon>Sordariomycetes</taxon>
        <taxon>Hypocreomycetidae</taxon>
        <taxon>Hypocreales</taxon>
        <taxon>Nectriaceae</taxon>
        <taxon>Fusarium</taxon>
        <taxon>Fusarium fujikuroi species complex</taxon>
    </lineage>
</organism>
<keyword evidence="3" id="KW-1185">Reference proteome</keyword>
<dbReference type="Pfam" id="PF00975">
    <property type="entry name" value="Thioesterase"/>
    <property type="match status" value="1"/>
</dbReference>
<dbReference type="Gene3D" id="3.40.50.1820">
    <property type="entry name" value="alpha/beta hydrolase"/>
    <property type="match status" value="1"/>
</dbReference>
<reference evidence="3" key="1">
    <citation type="journal article" date="2013" name="PLoS Pathog.">
        <title>Deciphering the cryptic genome: genome-wide analyses of the rice pathogen Fusarium fujikuroi reveal complex regulation of secondary metabolism and novel metabolites.</title>
        <authorList>
            <person name="Wiemann P."/>
            <person name="Sieber C.M."/>
            <person name="von Bargen K.W."/>
            <person name="Studt L."/>
            <person name="Niehaus E.M."/>
            <person name="Espino J.J."/>
            <person name="Huss K."/>
            <person name="Michielse C.B."/>
            <person name="Albermann S."/>
            <person name="Wagner D."/>
            <person name="Bergner S.V."/>
            <person name="Connolly L.R."/>
            <person name="Fischer A."/>
            <person name="Reuter G."/>
            <person name="Kleigrewe K."/>
            <person name="Bald T."/>
            <person name="Wingfield B.D."/>
            <person name="Ophir R."/>
            <person name="Freeman S."/>
            <person name="Hippler M."/>
            <person name="Smith K.M."/>
            <person name="Brown D.W."/>
            <person name="Proctor R.H."/>
            <person name="Munsterkotter M."/>
            <person name="Freitag M."/>
            <person name="Humpf H.U."/>
            <person name="Guldener U."/>
            <person name="Tudzynski B."/>
        </authorList>
    </citation>
    <scope>NUCLEOTIDE SEQUENCE [LARGE SCALE GENOMIC DNA]</scope>
    <source>
        <strain evidence="3">CBS 195.34 / IMI 58289 / NRRL A-6831</strain>
    </source>
</reference>
<sequence>MDTNPEIVQPADWQTGEAVPVFLIHDGGGTTFSYHCLEPLRRPVYGIYNPKFHSGEPFDGGLSDMARLYTGWIKETVEKPDFPRRRNAAGKIRLLLGGWSMGGHLSLEIAKQLENSNIDVIGILMVDTIYPHRFSSEKRKMPSEDSKEGKNKNQILADLAMADARRMIQAWTPPVWEAGRRPRISLLRAKKAVPSADGTDLVDWSREERNLGWDMYDKDFFADVVDIEGHHYEVFKFEFIEDISTKMKKALDDLEWVALDDEDMNMNETR</sequence>